<keyword evidence="1" id="KW-1133">Transmembrane helix</keyword>
<evidence type="ECO:0000313" key="2">
    <source>
        <dbReference type="EMBL" id="KAK8563494.1"/>
    </source>
</evidence>
<sequence length="232" mass="26593">MSKFFLRWFGRKIPPLRFSVKDRISLWFLDLVKSKKSASNDGADFRGVLLSWLTLFDIELVKIIEIKIWVAFIAIGVKLVAGMTLVAEYMKREGTVPRVMVSFSLGYSTNNCLFPKEPALQGVSVGIAWKIRNFHGKELDSRFLGIMLPIQLDFGKISLYKSKIREKITAIDLISYQVLKSDLIDSNREEHMFSFKTGWSFKTSEEGPNTVSFTDISWKSNMFFWGLKGQPP</sequence>
<keyword evidence="1" id="KW-0472">Membrane</keyword>
<name>A0ABR2EQ45_9ROSI</name>
<protein>
    <submittedName>
        <fullName evidence="2">Uncharacterized protein</fullName>
    </submittedName>
</protein>
<keyword evidence="3" id="KW-1185">Reference proteome</keyword>
<organism evidence="2 3">
    <name type="scientific">Hibiscus sabdariffa</name>
    <name type="common">roselle</name>
    <dbReference type="NCBI Taxonomy" id="183260"/>
    <lineage>
        <taxon>Eukaryota</taxon>
        <taxon>Viridiplantae</taxon>
        <taxon>Streptophyta</taxon>
        <taxon>Embryophyta</taxon>
        <taxon>Tracheophyta</taxon>
        <taxon>Spermatophyta</taxon>
        <taxon>Magnoliopsida</taxon>
        <taxon>eudicotyledons</taxon>
        <taxon>Gunneridae</taxon>
        <taxon>Pentapetalae</taxon>
        <taxon>rosids</taxon>
        <taxon>malvids</taxon>
        <taxon>Malvales</taxon>
        <taxon>Malvaceae</taxon>
        <taxon>Malvoideae</taxon>
        <taxon>Hibiscus</taxon>
    </lineage>
</organism>
<proteinExistence type="predicted"/>
<dbReference type="Proteomes" id="UP001472677">
    <property type="component" value="Unassembled WGS sequence"/>
</dbReference>
<gene>
    <name evidence="2" type="ORF">V6N12_035640</name>
</gene>
<comment type="caution">
    <text evidence="2">The sequence shown here is derived from an EMBL/GenBank/DDBJ whole genome shotgun (WGS) entry which is preliminary data.</text>
</comment>
<evidence type="ECO:0000313" key="3">
    <source>
        <dbReference type="Proteomes" id="UP001472677"/>
    </source>
</evidence>
<feature type="transmembrane region" description="Helical" evidence="1">
    <location>
        <begin position="68"/>
        <end position="90"/>
    </location>
</feature>
<accession>A0ABR2EQ45</accession>
<dbReference type="EMBL" id="JBBPBM010000011">
    <property type="protein sequence ID" value="KAK8563494.1"/>
    <property type="molecule type" value="Genomic_DNA"/>
</dbReference>
<reference evidence="2 3" key="1">
    <citation type="journal article" date="2024" name="G3 (Bethesda)">
        <title>Genome assembly of Hibiscus sabdariffa L. provides insights into metabolisms of medicinal natural products.</title>
        <authorList>
            <person name="Kim T."/>
        </authorList>
    </citation>
    <scope>NUCLEOTIDE SEQUENCE [LARGE SCALE GENOMIC DNA]</scope>
    <source>
        <strain evidence="2">TK-2024</strain>
        <tissue evidence="2">Old leaves</tissue>
    </source>
</reference>
<evidence type="ECO:0000256" key="1">
    <source>
        <dbReference type="SAM" id="Phobius"/>
    </source>
</evidence>
<keyword evidence="1" id="KW-0812">Transmembrane</keyword>